<evidence type="ECO:0000313" key="3">
    <source>
        <dbReference type="Proteomes" id="UP000831534"/>
    </source>
</evidence>
<accession>A0A8T9MU75</accession>
<gene>
    <name evidence="1" type="ORF">LVJ77_08610</name>
    <name evidence="2" type="ORF">LVJ77_08620</name>
</gene>
<dbReference type="Proteomes" id="UP000831534">
    <property type="component" value="Chromosome"/>
</dbReference>
<dbReference type="KEGG" id="ckh:LVJ77_08610"/>
<proteinExistence type="predicted"/>
<evidence type="ECO:0000313" key="2">
    <source>
        <dbReference type="EMBL" id="UOP04387.1"/>
    </source>
</evidence>
<reference evidence="1" key="1">
    <citation type="journal article" date="2022" name="Res Sq">
        <title>Evolution of multicellular longitudinally dividing oral cavity symbionts (Neisseriaceae).</title>
        <authorList>
            <person name="Nyongesa S."/>
            <person name="Weber P."/>
            <person name="Bernet E."/>
            <person name="Pullido F."/>
            <person name="Nieckarz M."/>
            <person name="Delaby M."/>
            <person name="Nieves C."/>
            <person name="Viehboeck T."/>
            <person name="Krause N."/>
            <person name="Rivera-Millot A."/>
            <person name="Nakamura A."/>
            <person name="Vischer N."/>
            <person name="VanNieuwenhze M."/>
            <person name="Brun Y."/>
            <person name="Cava F."/>
            <person name="Bulgheresi S."/>
            <person name="Veyrier F."/>
        </authorList>
    </citation>
    <scope>NUCLEOTIDE SEQUENCE</scope>
    <source>
        <strain evidence="1">17694</strain>
    </source>
</reference>
<dbReference type="EMBL" id="CP091521">
    <property type="protein sequence ID" value="UOP04385.1"/>
    <property type="molecule type" value="Genomic_DNA"/>
</dbReference>
<sequence>MNTLNPIAKEQLINSGFDPFTIQRIESHDLLKEQVNKFIAKNGEFRQTNPHLNESGAFTPKY</sequence>
<dbReference type="KEGG" id="ckh:LVJ77_08620"/>
<dbReference type="EMBL" id="CP091521">
    <property type="protein sequence ID" value="UOP04387.1"/>
    <property type="molecule type" value="Genomic_DNA"/>
</dbReference>
<protein>
    <submittedName>
        <fullName evidence="1">Uncharacterized protein</fullName>
    </submittedName>
</protein>
<name>A0A8T9MU75_9NEIS</name>
<evidence type="ECO:0000313" key="1">
    <source>
        <dbReference type="EMBL" id="UOP04385.1"/>
    </source>
</evidence>
<dbReference type="AlphaFoldDB" id="A0A8T9MU75"/>
<reference evidence="1" key="2">
    <citation type="submission" date="2024-09" db="EMBL/GenBank/DDBJ databases">
        <authorList>
            <person name="Veyrier F.J."/>
        </authorList>
    </citation>
    <scope>NUCLEOTIDE SEQUENCE</scope>
    <source>
        <strain evidence="1">17694</strain>
    </source>
</reference>
<dbReference type="RefSeq" id="WP_376986123.1">
    <property type="nucleotide sequence ID" value="NZ_CP091521.1"/>
</dbReference>
<keyword evidence="3" id="KW-1185">Reference proteome</keyword>
<organism evidence="1 3">
    <name type="scientific">Conchiformibius kuhniae</name>
    <dbReference type="NCBI Taxonomy" id="211502"/>
    <lineage>
        <taxon>Bacteria</taxon>
        <taxon>Pseudomonadati</taxon>
        <taxon>Pseudomonadota</taxon>
        <taxon>Betaproteobacteria</taxon>
        <taxon>Neisseriales</taxon>
        <taxon>Neisseriaceae</taxon>
        <taxon>Conchiformibius</taxon>
    </lineage>
</organism>